<dbReference type="AlphaFoldDB" id="A0A2T0S6R5"/>
<dbReference type="InterPro" id="IPR001173">
    <property type="entry name" value="Glyco_trans_2-like"/>
</dbReference>
<evidence type="ECO:0000259" key="1">
    <source>
        <dbReference type="Pfam" id="PF00535"/>
    </source>
</evidence>
<organism evidence="2 3">
    <name type="scientific">Spirosoma oryzae</name>
    <dbReference type="NCBI Taxonomy" id="1469603"/>
    <lineage>
        <taxon>Bacteria</taxon>
        <taxon>Pseudomonadati</taxon>
        <taxon>Bacteroidota</taxon>
        <taxon>Cytophagia</taxon>
        <taxon>Cytophagales</taxon>
        <taxon>Cytophagaceae</taxon>
        <taxon>Spirosoma</taxon>
    </lineage>
</organism>
<keyword evidence="2" id="KW-0808">Transferase</keyword>
<dbReference type="RefSeq" id="WP_106140215.1">
    <property type="nucleotide sequence ID" value="NZ_PVTE01000027.1"/>
</dbReference>
<dbReference type="Proteomes" id="UP000238375">
    <property type="component" value="Unassembled WGS sequence"/>
</dbReference>
<comment type="caution">
    <text evidence="2">The sequence shown here is derived from an EMBL/GenBank/DDBJ whole genome shotgun (WGS) entry which is preliminary data.</text>
</comment>
<gene>
    <name evidence="2" type="ORF">CLV58_12755</name>
</gene>
<proteinExistence type="predicted"/>
<dbReference type="OrthoDB" id="1245371at2"/>
<dbReference type="Pfam" id="PF00535">
    <property type="entry name" value="Glycos_transf_2"/>
    <property type="match status" value="1"/>
</dbReference>
<name>A0A2T0S6R5_9BACT</name>
<keyword evidence="3" id="KW-1185">Reference proteome</keyword>
<evidence type="ECO:0000313" key="2">
    <source>
        <dbReference type="EMBL" id="PRY29116.1"/>
    </source>
</evidence>
<dbReference type="EMBL" id="PVTE01000027">
    <property type="protein sequence ID" value="PRY29116.1"/>
    <property type="molecule type" value="Genomic_DNA"/>
</dbReference>
<dbReference type="SUPFAM" id="SSF53448">
    <property type="entry name" value="Nucleotide-diphospho-sugar transferases"/>
    <property type="match status" value="1"/>
</dbReference>
<accession>A0A2T0S6R5</accession>
<protein>
    <submittedName>
        <fullName evidence="2">Glycosyl transferase family 2</fullName>
    </submittedName>
</protein>
<feature type="domain" description="Glycosyltransferase 2-like" evidence="1">
    <location>
        <begin position="17"/>
        <end position="156"/>
    </location>
</feature>
<sequence length="217" mass="25693">MLSRFFYWRIRITYGLTVCNEAAELDRLLAFLLEHKDRRDEVIVLQDTTVVDEAVTAVINRYRPHLIWEQSRLNGDFATFKNQLIDRASGDYLFQLDADEVPGPGLMKSLKKTLVKQNKSDCFAVPRINYVDGLTDAYATQRNWQLGPDRRINFPDYQLRLFRLGRDIRWQYRVHEQLRGQQTCHFLPADQDDRCLMHHKTLSRQIQQNNLYDTLQS</sequence>
<evidence type="ECO:0000313" key="3">
    <source>
        <dbReference type="Proteomes" id="UP000238375"/>
    </source>
</evidence>
<dbReference type="GO" id="GO:0016740">
    <property type="term" value="F:transferase activity"/>
    <property type="evidence" value="ECO:0007669"/>
    <property type="project" value="UniProtKB-KW"/>
</dbReference>
<dbReference type="Gene3D" id="3.90.550.10">
    <property type="entry name" value="Spore Coat Polysaccharide Biosynthesis Protein SpsA, Chain A"/>
    <property type="match status" value="1"/>
</dbReference>
<dbReference type="InterPro" id="IPR029044">
    <property type="entry name" value="Nucleotide-diphossugar_trans"/>
</dbReference>
<reference evidence="2 3" key="1">
    <citation type="submission" date="2018-03" db="EMBL/GenBank/DDBJ databases">
        <title>Genomic Encyclopedia of Archaeal and Bacterial Type Strains, Phase II (KMG-II): from individual species to whole genera.</title>
        <authorList>
            <person name="Goeker M."/>
        </authorList>
    </citation>
    <scope>NUCLEOTIDE SEQUENCE [LARGE SCALE GENOMIC DNA]</scope>
    <source>
        <strain evidence="2 3">DSM 28354</strain>
    </source>
</reference>